<feature type="active site" description="Proton donor" evidence="5">
    <location>
        <position position="342"/>
    </location>
</feature>
<accession>A0AAE1K8X4</accession>
<dbReference type="GO" id="GO:0004571">
    <property type="term" value="F:mannosyl-oligosaccharide 1,2-alpha-mannosidase activity"/>
    <property type="evidence" value="ECO:0007669"/>
    <property type="project" value="InterPro"/>
</dbReference>
<dbReference type="Pfam" id="PF02225">
    <property type="entry name" value="PA"/>
    <property type="match status" value="1"/>
</dbReference>
<feature type="region of interest" description="Disordered" evidence="8">
    <location>
        <begin position="995"/>
        <end position="1080"/>
    </location>
</feature>
<dbReference type="InterPro" id="IPR003137">
    <property type="entry name" value="PA_domain"/>
</dbReference>
<organism evidence="10 11">
    <name type="scientific">Petrolisthes cinctipes</name>
    <name type="common">Flat porcelain crab</name>
    <dbReference type="NCBI Taxonomy" id="88211"/>
    <lineage>
        <taxon>Eukaryota</taxon>
        <taxon>Metazoa</taxon>
        <taxon>Ecdysozoa</taxon>
        <taxon>Arthropoda</taxon>
        <taxon>Crustacea</taxon>
        <taxon>Multicrustacea</taxon>
        <taxon>Malacostraca</taxon>
        <taxon>Eumalacostraca</taxon>
        <taxon>Eucarida</taxon>
        <taxon>Decapoda</taxon>
        <taxon>Pleocyemata</taxon>
        <taxon>Anomura</taxon>
        <taxon>Galatheoidea</taxon>
        <taxon>Porcellanidae</taxon>
        <taxon>Petrolisthes</taxon>
    </lineage>
</organism>
<dbReference type="EMBL" id="JAWQEG010003490">
    <property type="protein sequence ID" value="KAK3866003.1"/>
    <property type="molecule type" value="Genomic_DNA"/>
</dbReference>
<feature type="binding site" evidence="6">
    <location>
        <position position="446"/>
    </location>
    <ligand>
        <name>Ca(2+)</name>
        <dbReference type="ChEBI" id="CHEBI:29108"/>
    </ligand>
</feature>
<dbReference type="Pfam" id="PF01532">
    <property type="entry name" value="Glyco_hydro_47"/>
    <property type="match status" value="1"/>
</dbReference>
<feature type="active site" evidence="5">
    <location>
        <position position="248"/>
    </location>
</feature>
<dbReference type="GO" id="GO:0005975">
    <property type="term" value="P:carbohydrate metabolic process"/>
    <property type="evidence" value="ECO:0007669"/>
    <property type="project" value="InterPro"/>
</dbReference>
<dbReference type="GO" id="GO:1904380">
    <property type="term" value="P:endoplasmic reticulum mannose trimming"/>
    <property type="evidence" value="ECO:0007669"/>
    <property type="project" value="InterPro"/>
</dbReference>
<dbReference type="Gene3D" id="3.50.30.30">
    <property type="match status" value="1"/>
</dbReference>
<keyword evidence="6" id="KW-0106">Calcium</keyword>
<dbReference type="Proteomes" id="UP001286313">
    <property type="component" value="Unassembled WGS sequence"/>
</dbReference>
<name>A0AAE1K8X4_PETCI</name>
<evidence type="ECO:0000256" key="1">
    <source>
        <dbReference type="ARBA" id="ARBA00004240"/>
    </source>
</evidence>
<evidence type="ECO:0000256" key="6">
    <source>
        <dbReference type="PIRSR" id="PIRSR601382-2"/>
    </source>
</evidence>
<keyword evidence="7" id="KW-0378">Hydrolase</keyword>
<comment type="subcellular location">
    <subcellularLocation>
        <location evidence="1">Endoplasmic reticulum</location>
    </subcellularLocation>
</comment>
<dbReference type="InterPro" id="IPR044674">
    <property type="entry name" value="EDEM1/2/3"/>
</dbReference>
<dbReference type="EC" id="3.2.1.-" evidence="7"/>
<keyword evidence="7" id="KW-0326">Glycosidase</keyword>
<evidence type="ECO:0000313" key="10">
    <source>
        <dbReference type="EMBL" id="KAK3866003.1"/>
    </source>
</evidence>
<dbReference type="SUPFAM" id="SSF48225">
    <property type="entry name" value="Seven-hairpin glycosidases"/>
    <property type="match status" value="1"/>
</dbReference>
<dbReference type="InterPro" id="IPR012341">
    <property type="entry name" value="6hp_glycosidase-like_sf"/>
</dbReference>
<evidence type="ECO:0000313" key="11">
    <source>
        <dbReference type="Proteomes" id="UP001286313"/>
    </source>
</evidence>
<keyword evidence="3" id="KW-0256">Endoplasmic reticulum</keyword>
<feature type="region of interest" description="Disordered" evidence="8">
    <location>
        <begin position="870"/>
        <end position="912"/>
    </location>
</feature>
<comment type="cofactor">
    <cofactor evidence="6">
        <name>Ca(2+)</name>
        <dbReference type="ChEBI" id="CHEBI:29108"/>
    </cofactor>
</comment>
<feature type="region of interest" description="Disordered" evidence="8">
    <location>
        <begin position="763"/>
        <end position="782"/>
    </location>
</feature>
<dbReference type="GO" id="GO:0016020">
    <property type="term" value="C:membrane"/>
    <property type="evidence" value="ECO:0007669"/>
    <property type="project" value="InterPro"/>
</dbReference>
<sequence>MSEEERLILKEEAREMFYHAYNAYMDNAYPADELMPLSCKPRWREVDQSRGDIDDTLGNFSLTLVDSLDTLVVMGDMEEFDRVVRLVVRDVSFDSDVVVSVFETNIRMVGGLISAHILADHLNQVYGALGWYRGELLTMARDLATRLLPAFNTTTGIPHAKVNLKYGMKSAKLQGSRDTCTACAGTIILEFAALSRLTGDPVFEEKARQAMDRLWSQRHRGSDLVGTVLNVHSGDWVRRDSGVGAGIDSYYEYLLKAYVLLGDEGYLERFNKHYSAVMKYISQGPMLLDVHMHRPHTTSRNFMDALLAFWPGLQVLKGDIKPAIETHEMLYQVIQRHNFLPEAFTTDFQVHWGQHPLRPEFLESTYLLYQATDDPYYLRVGEHILRLLQKHAWVPCGYAAVKDVRTGVHEDRMDSFVLSETFKYLYLLFAHPSDLIVDMDQFIFTTEAHLLPLSLARLSNLTVVPGSVSQLEDEEEAGGRDSDVEYARSCPNAHFLFPGRHQFAETIRRPLKNFVNNVCPSRKAVKRKLRASEFQAGNSKHMGLLRDMGITIMALPDGRVQLLHTSSNAKTSDDAEEGLLFMQEMIELSKLQQEQPENPPRVVSFLNPNELKDGHPTTTTIQAGPAQFGLDLKGDVQVSGRVVQASPLRACEQLTNEDEVAGAIAIIERGDCMFIEKARRLEALGVVGGIVLDNTPDTSANSSPMFAMSGDGTDDVNIPLVFLFSADAQVLLKALVKNPDLHVLLSDYPHKESIGKSTIEEVEVEEGTTDTTTSVTERRQDSHPHVVSIINNKQQVGEAEGDDDLVTLVEGDQVAATDRQDKHQQQHQQMEENIKINEALDELEKAKTVEEVLVAAVRYVTAREGAKQEELVKSSSYLSQGLPSSSQDTLSTSFSIPPPVSSTIPSSSLAPSPATLTELQRLIIKKTASDPALLKSLLSVHLRELMAVLQQVTPTPDHLDASLNLLLGHLETLISHQEGRTPSSSGTRTHTLRLQETKVHSQDVPQVTHPKGDSKDGKVDHWDPKDKLDHLTDAIQERIKKIKRKYMQGGEGMDSGGARSDGTSTSPPPQTKDLNRKDEL</sequence>
<evidence type="ECO:0000256" key="2">
    <source>
        <dbReference type="ARBA" id="ARBA00007658"/>
    </source>
</evidence>
<dbReference type="PANTHER" id="PTHR45679">
    <property type="entry name" value="ER DEGRADATION-ENHANCING ALPHA-MANNOSIDASE-LIKE PROTEIN 2"/>
    <property type="match status" value="1"/>
</dbReference>
<feature type="domain" description="PA" evidence="9">
    <location>
        <begin position="638"/>
        <end position="730"/>
    </location>
</feature>
<dbReference type="PRINTS" id="PR00747">
    <property type="entry name" value="GLYHDRLASE47"/>
</dbReference>
<feature type="active site" evidence="5">
    <location>
        <position position="360"/>
    </location>
</feature>
<evidence type="ECO:0000256" key="7">
    <source>
        <dbReference type="RuleBase" id="RU361193"/>
    </source>
</evidence>
<comment type="caution">
    <text evidence="10">The sequence shown here is derived from an EMBL/GenBank/DDBJ whole genome shotgun (WGS) entry which is preliminary data.</text>
</comment>
<dbReference type="GO" id="GO:0044322">
    <property type="term" value="C:endoplasmic reticulum quality control compartment"/>
    <property type="evidence" value="ECO:0007669"/>
    <property type="project" value="GOC"/>
</dbReference>
<evidence type="ECO:0000259" key="9">
    <source>
        <dbReference type="Pfam" id="PF02225"/>
    </source>
</evidence>
<comment type="similarity">
    <text evidence="2 7">Belongs to the glycosyl hydrolase 47 family.</text>
</comment>
<dbReference type="Gene3D" id="1.50.10.10">
    <property type="match status" value="1"/>
</dbReference>
<dbReference type="GO" id="GO:0005509">
    <property type="term" value="F:calcium ion binding"/>
    <property type="evidence" value="ECO:0007669"/>
    <property type="project" value="InterPro"/>
</dbReference>
<evidence type="ECO:0000256" key="5">
    <source>
        <dbReference type="PIRSR" id="PIRSR601382-1"/>
    </source>
</evidence>
<evidence type="ECO:0000256" key="4">
    <source>
        <dbReference type="ARBA" id="ARBA00023180"/>
    </source>
</evidence>
<reference evidence="10" key="1">
    <citation type="submission" date="2023-10" db="EMBL/GenBank/DDBJ databases">
        <title>Genome assemblies of two species of porcelain crab, Petrolisthes cinctipes and Petrolisthes manimaculis (Anomura: Porcellanidae).</title>
        <authorList>
            <person name="Angst P."/>
        </authorList>
    </citation>
    <scope>NUCLEOTIDE SEQUENCE</scope>
    <source>
        <strain evidence="10">PB745_01</strain>
        <tissue evidence="10">Gill</tissue>
    </source>
</reference>
<protein>
    <recommendedName>
        <fullName evidence="7">alpha-1,2-Mannosidase</fullName>
        <ecNumber evidence="7">3.2.1.-</ecNumber>
    </recommendedName>
</protein>
<feature type="compositionally biased region" description="Low complexity" evidence="8">
    <location>
        <begin position="874"/>
        <end position="912"/>
    </location>
</feature>
<feature type="compositionally biased region" description="Basic and acidic residues" evidence="8">
    <location>
        <begin position="1010"/>
        <end position="1039"/>
    </location>
</feature>
<dbReference type="InterPro" id="IPR046450">
    <property type="entry name" value="PA_dom_sf"/>
</dbReference>
<dbReference type="AlphaFoldDB" id="A0AAE1K8X4"/>
<evidence type="ECO:0000256" key="3">
    <source>
        <dbReference type="ARBA" id="ARBA00022824"/>
    </source>
</evidence>
<proteinExistence type="inferred from homology"/>
<evidence type="ECO:0000256" key="8">
    <source>
        <dbReference type="SAM" id="MobiDB-lite"/>
    </source>
</evidence>
<keyword evidence="11" id="KW-1185">Reference proteome</keyword>
<dbReference type="InterPro" id="IPR001382">
    <property type="entry name" value="Glyco_hydro_47"/>
</dbReference>
<feature type="active site" description="Proton donor" evidence="5">
    <location>
        <position position="103"/>
    </location>
</feature>
<keyword evidence="4" id="KW-0325">Glycoprotein</keyword>
<gene>
    <name evidence="10" type="ORF">Pcinc_028431</name>
</gene>
<dbReference type="SUPFAM" id="SSF52025">
    <property type="entry name" value="PA domain"/>
    <property type="match status" value="1"/>
</dbReference>
<dbReference type="InterPro" id="IPR036026">
    <property type="entry name" value="Seven-hairpin_glycosidases"/>
</dbReference>
<dbReference type="PANTHER" id="PTHR45679:SF2">
    <property type="entry name" value="ER DEGRADATION-ENHANCING ALPHA-MANNOSIDASE-LIKE PROTEIN 3"/>
    <property type="match status" value="1"/>
</dbReference>
<keyword evidence="6" id="KW-0479">Metal-binding</keyword>